<gene>
    <name evidence="5" type="ORF">SAMN04488507_100517</name>
    <name evidence="4" type="ORF">TFLO_550</name>
</gene>
<reference evidence="4 6" key="1">
    <citation type="submission" date="2016-02" db="EMBL/GenBank/DDBJ databases">
        <authorList>
            <person name="Strepis N."/>
        </authorList>
    </citation>
    <scope>NUCLEOTIDE SEQUENCE [LARGE SCALE GENOMIC DNA]</scope>
    <source>
        <strain evidence="4">Trichococcus flocculiformis</strain>
    </source>
</reference>
<dbReference type="EMBL" id="FOQC01000005">
    <property type="protein sequence ID" value="SFH60176.1"/>
    <property type="molecule type" value="Genomic_DNA"/>
</dbReference>
<comment type="caution">
    <text evidence="5">The sequence shown here is derived from an EMBL/GenBank/DDBJ whole genome shotgun (WGS) entry which is preliminary data.</text>
</comment>
<feature type="compositionally biased region" description="Polar residues" evidence="1">
    <location>
        <begin position="123"/>
        <end position="136"/>
    </location>
</feature>
<dbReference type="Proteomes" id="UP000199686">
    <property type="component" value="Unassembled WGS sequence"/>
</dbReference>
<accession>A0AB38BFR5</accession>
<keyword evidence="2" id="KW-0812">Transmembrane</keyword>
<feature type="compositionally biased region" description="Acidic residues" evidence="1">
    <location>
        <begin position="88"/>
        <end position="100"/>
    </location>
</feature>
<evidence type="ECO:0000313" key="4">
    <source>
        <dbReference type="EMBL" id="CZQ84617.1"/>
    </source>
</evidence>
<evidence type="ECO:0000313" key="6">
    <source>
        <dbReference type="Proteomes" id="UP000195947"/>
    </source>
</evidence>
<dbReference type="Pfam" id="PF07423">
    <property type="entry name" value="DUF1510"/>
    <property type="match status" value="1"/>
</dbReference>
<proteinExistence type="predicted"/>
<keyword evidence="2" id="KW-0472">Membrane</keyword>
<feature type="transmembrane region" description="Helical" evidence="2">
    <location>
        <begin position="21"/>
        <end position="43"/>
    </location>
</feature>
<feature type="domain" description="DUF1510" evidence="3">
    <location>
        <begin position="115"/>
        <end position="206"/>
    </location>
</feature>
<dbReference type="Proteomes" id="UP000195947">
    <property type="component" value="Unassembled WGS sequence"/>
</dbReference>
<feature type="compositionally biased region" description="Basic and acidic residues" evidence="1">
    <location>
        <begin position="70"/>
        <end position="87"/>
    </location>
</feature>
<sequence length="212" mass="23330">MSENNQKPTRQELHRNHKRNNLLVVVGIIAAAFLGLVLLYNIFYGNDETPSIAANNQTNSQNRIITESDDSSKTSDSAKDSSEKEQSSDTEEPEEDDEAETKEVPSTDENVAKAYTGDWEPIGTSQTGEHSATDYTDGSADRIEIKQAVAAATGISADNMIEWWIGNAGDQQVTATVSDTQKEKIARVQLKWVDGEGWQVTLVEELNEIPNN</sequence>
<organism evidence="5 7">
    <name type="scientific">Trichococcus flocculiformis</name>
    <dbReference type="NCBI Taxonomy" id="82803"/>
    <lineage>
        <taxon>Bacteria</taxon>
        <taxon>Bacillati</taxon>
        <taxon>Bacillota</taxon>
        <taxon>Bacilli</taxon>
        <taxon>Lactobacillales</taxon>
        <taxon>Carnobacteriaceae</taxon>
        <taxon>Trichococcus</taxon>
    </lineage>
</organism>
<keyword evidence="6" id="KW-1185">Reference proteome</keyword>
<evidence type="ECO:0000256" key="1">
    <source>
        <dbReference type="SAM" id="MobiDB-lite"/>
    </source>
</evidence>
<dbReference type="RefSeq" id="WP_177187480.1">
    <property type="nucleotide sequence ID" value="NZ_FJMZ01000003.1"/>
</dbReference>
<evidence type="ECO:0000313" key="5">
    <source>
        <dbReference type="EMBL" id="SFH60176.1"/>
    </source>
</evidence>
<keyword evidence="2" id="KW-1133">Transmembrane helix</keyword>
<evidence type="ECO:0000313" key="7">
    <source>
        <dbReference type="Proteomes" id="UP000199686"/>
    </source>
</evidence>
<name>A0AB38BFR5_9LACT</name>
<dbReference type="EMBL" id="FJMZ01000003">
    <property type="protein sequence ID" value="CZQ84617.1"/>
    <property type="molecule type" value="Genomic_DNA"/>
</dbReference>
<feature type="region of interest" description="Disordered" evidence="1">
    <location>
        <begin position="52"/>
        <end position="136"/>
    </location>
</feature>
<evidence type="ECO:0000256" key="2">
    <source>
        <dbReference type="SAM" id="Phobius"/>
    </source>
</evidence>
<dbReference type="AlphaFoldDB" id="A0AB38BFR5"/>
<feature type="compositionally biased region" description="Polar residues" evidence="1">
    <location>
        <begin position="52"/>
        <end position="65"/>
    </location>
</feature>
<evidence type="ECO:0000259" key="3">
    <source>
        <dbReference type="Pfam" id="PF07423"/>
    </source>
</evidence>
<dbReference type="InterPro" id="IPR009988">
    <property type="entry name" value="DUF1510"/>
</dbReference>
<reference evidence="5 7" key="2">
    <citation type="submission" date="2016-10" db="EMBL/GenBank/DDBJ databases">
        <authorList>
            <person name="Varghese N."/>
            <person name="Submissions S."/>
        </authorList>
    </citation>
    <scope>NUCLEOTIDE SEQUENCE [LARGE SCALE GENOMIC DNA]</scope>
    <source>
        <strain evidence="5 7">DSM 2094</strain>
    </source>
</reference>
<protein>
    <recommendedName>
        <fullName evidence="3">DUF1510 domain-containing protein</fullName>
    </recommendedName>
</protein>